<sequence length="105" mass="11960">MSKSQPLKYKIRKENRSASQDIILNDTVIVSNFGPDSQVVKCPFCNNFDNTKIKSKLTLKTHFCAVVMCLSGLCLCCGCPYCTSSRKNRHHYCSKCRAYLGSYRY</sequence>
<dbReference type="OrthoDB" id="5599753at2759"/>
<evidence type="ECO:0000256" key="2">
    <source>
        <dbReference type="ARBA" id="ARBA00004481"/>
    </source>
</evidence>
<accession>A0A8K0C3Z6</accession>
<gene>
    <name evidence="9" type="ORF">ILUMI_26210</name>
</gene>
<name>A0A8K0C3Z6_IGNLU</name>
<dbReference type="Pfam" id="PF10601">
    <property type="entry name" value="zf-LITAF-like"/>
    <property type="match status" value="1"/>
</dbReference>
<dbReference type="PROSITE" id="PS51837">
    <property type="entry name" value="LITAF"/>
    <property type="match status" value="1"/>
</dbReference>
<dbReference type="Proteomes" id="UP000801492">
    <property type="component" value="Unassembled WGS sequence"/>
</dbReference>
<evidence type="ECO:0000259" key="8">
    <source>
        <dbReference type="PROSITE" id="PS51837"/>
    </source>
</evidence>
<evidence type="ECO:0000256" key="4">
    <source>
        <dbReference type="ARBA" id="ARBA00005975"/>
    </source>
</evidence>
<dbReference type="EMBL" id="VTPC01091048">
    <property type="protein sequence ID" value="KAF2879965.1"/>
    <property type="molecule type" value="Genomic_DNA"/>
</dbReference>
<dbReference type="GO" id="GO:0005765">
    <property type="term" value="C:lysosomal membrane"/>
    <property type="evidence" value="ECO:0007669"/>
    <property type="project" value="UniProtKB-SubCell"/>
</dbReference>
<dbReference type="PANTHER" id="PTHR23292:SF14">
    <property type="entry name" value="FI16615P1-RELATED"/>
    <property type="match status" value="1"/>
</dbReference>
<dbReference type="GO" id="GO:0008270">
    <property type="term" value="F:zinc ion binding"/>
    <property type="evidence" value="ECO:0007669"/>
    <property type="project" value="TreeGrafter"/>
</dbReference>
<keyword evidence="6" id="KW-0862">Zinc</keyword>
<evidence type="ECO:0000256" key="6">
    <source>
        <dbReference type="ARBA" id="ARBA00022833"/>
    </source>
</evidence>
<dbReference type="InterPro" id="IPR037519">
    <property type="entry name" value="LITAF_fam"/>
</dbReference>
<evidence type="ECO:0000256" key="7">
    <source>
        <dbReference type="ARBA" id="ARBA00023136"/>
    </source>
</evidence>
<dbReference type="AlphaFoldDB" id="A0A8K0C3Z6"/>
<keyword evidence="5" id="KW-0479">Metal-binding</keyword>
<feature type="domain" description="LITAF" evidence="8">
    <location>
        <begin position="19"/>
        <end position="105"/>
    </location>
</feature>
<evidence type="ECO:0000256" key="1">
    <source>
        <dbReference type="ARBA" id="ARBA00004414"/>
    </source>
</evidence>
<dbReference type="SMART" id="SM00714">
    <property type="entry name" value="LITAF"/>
    <property type="match status" value="1"/>
</dbReference>
<evidence type="ECO:0000256" key="3">
    <source>
        <dbReference type="ARBA" id="ARBA00004630"/>
    </source>
</evidence>
<keyword evidence="10" id="KW-1185">Reference proteome</keyword>
<evidence type="ECO:0000313" key="10">
    <source>
        <dbReference type="Proteomes" id="UP000801492"/>
    </source>
</evidence>
<reference evidence="9" key="1">
    <citation type="submission" date="2019-08" db="EMBL/GenBank/DDBJ databases">
        <title>The genome of the North American firefly Photinus pyralis.</title>
        <authorList>
            <consortium name="Photinus pyralis genome working group"/>
            <person name="Fallon T.R."/>
            <person name="Sander Lower S.E."/>
            <person name="Weng J.-K."/>
        </authorList>
    </citation>
    <scope>NUCLEOTIDE SEQUENCE</scope>
    <source>
        <strain evidence="9">TRF0915ILg1</strain>
        <tissue evidence="9">Whole body</tissue>
    </source>
</reference>
<protein>
    <recommendedName>
        <fullName evidence="8">LITAF domain-containing protein</fullName>
    </recommendedName>
</protein>
<keyword evidence="7" id="KW-0472">Membrane</keyword>
<dbReference type="GO" id="GO:0031902">
    <property type="term" value="C:late endosome membrane"/>
    <property type="evidence" value="ECO:0007669"/>
    <property type="project" value="UniProtKB-SubCell"/>
</dbReference>
<evidence type="ECO:0000313" key="9">
    <source>
        <dbReference type="EMBL" id="KAF2879965.1"/>
    </source>
</evidence>
<dbReference type="InterPro" id="IPR006629">
    <property type="entry name" value="LITAF"/>
</dbReference>
<organism evidence="9 10">
    <name type="scientific">Ignelater luminosus</name>
    <name type="common">Cucubano</name>
    <name type="synonym">Pyrophorus luminosus</name>
    <dbReference type="NCBI Taxonomy" id="2038154"/>
    <lineage>
        <taxon>Eukaryota</taxon>
        <taxon>Metazoa</taxon>
        <taxon>Ecdysozoa</taxon>
        <taxon>Arthropoda</taxon>
        <taxon>Hexapoda</taxon>
        <taxon>Insecta</taxon>
        <taxon>Pterygota</taxon>
        <taxon>Neoptera</taxon>
        <taxon>Endopterygota</taxon>
        <taxon>Coleoptera</taxon>
        <taxon>Polyphaga</taxon>
        <taxon>Elateriformia</taxon>
        <taxon>Elateroidea</taxon>
        <taxon>Elateridae</taxon>
        <taxon>Agrypninae</taxon>
        <taxon>Pyrophorini</taxon>
        <taxon>Ignelater</taxon>
    </lineage>
</organism>
<comment type="similarity">
    <text evidence="4">Belongs to the CDIP1/LITAF family.</text>
</comment>
<dbReference type="PANTHER" id="PTHR23292">
    <property type="entry name" value="LIPOPOLYSACCHARIDE-INDUCED TUMOR NECROSIS FACTOR-ALPHA FACTOR"/>
    <property type="match status" value="1"/>
</dbReference>
<evidence type="ECO:0000256" key="5">
    <source>
        <dbReference type="ARBA" id="ARBA00022723"/>
    </source>
</evidence>
<proteinExistence type="inferred from homology"/>
<comment type="caution">
    <text evidence="9">The sequence shown here is derived from an EMBL/GenBank/DDBJ whole genome shotgun (WGS) entry which is preliminary data.</text>
</comment>
<comment type="subcellular location">
    <subcellularLocation>
        <location evidence="2">Endosome membrane</location>
        <topology evidence="2">Peripheral membrane protein</topology>
    </subcellularLocation>
    <subcellularLocation>
        <location evidence="1">Late endosome membrane</location>
    </subcellularLocation>
    <subcellularLocation>
        <location evidence="3">Lysosome membrane</location>
        <topology evidence="3">Peripheral membrane protein</topology>
        <orientation evidence="3">Cytoplasmic side</orientation>
    </subcellularLocation>
</comment>